<dbReference type="InterPro" id="IPR003680">
    <property type="entry name" value="Flavodoxin_fold"/>
</dbReference>
<keyword evidence="2" id="KW-0560">Oxidoreductase</keyword>
<dbReference type="PANTHER" id="PTHR10204">
    <property type="entry name" value="NAD P H OXIDOREDUCTASE-RELATED"/>
    <property type="match status" value="1"/>
</dbReference>
<comment type="caution">
    <text evidence="4">The sequence shown here is derived from an EMBL/GenBank/DDBJ whole genome shotgun (WGS) entry which is preliminary data.</text>
</comment>
<dbReference type="GO" id="GO:0003955">
    <property type="term" value="F:NAD(P)H dehydrogenase (quinone) activity"/>
    <property type="evidence" value="ECO:0007669"/>
    <property type="project" value="TreeGrafter"/>
</dbReference>
<dbReference type="EMBL" id="AUSV01000015">
    <property type="protein sequence ID" value="ESP94316.1"/>
    <property type="molecule type" value="Genomic_DNA"/>
</dbReference>
<dbReference type="PANTHER" id="PTHR10204:SF34">
    <property type="entry name" value="NAD(P)H DEHYDROGENASE [QUINONE] 1 ISOFORM 1"/>
    <property type="match status" value="1"/>
</dbReference>
<dbReference type="InterPro" id="IPR029039">
    <property type="entry name" value="Flavoprotein-like_sf"/>
</dbReference>
<dbReference type="Gene3D" id="3.40.50.360">
    <property type="match status" value="1"/>
</dbReference>
<evidence type="ECO:0000256" key="1">
    <source>
        <dbReference type="ARBA" id="ARBA00006252"/>
    </source>
</evidence>
<evidence type="ECO:0000313" key="4">
    <source>
        <dbReference type="EMBL" id="ESP94316.1"/>
    </source>
</evidence>
<evidence type="ECO:0000313" key="5">
    <source>
        <dbReference type="Proteomes" id="UP000017820"/>
    </source>
</evidence>
<evidence type="ECO:0000256" key="2">
    <source>
        <dbReference type="ARBA" id="ARBA00023002"/>
    </source>
</evidence>
<comment type="similarity">
    <text evidence="1">Belongs to the NAD(P)H dehydrogenase (quinone) family.</text>
</comment>
<dbReference type="SUPFAM" id="SSF52218">
    <property type="entry name" value="Flavoproteins"/>
    <property type="match status" value="1"/>
</dbReference>
<evidence type="ECO:0000259" key="3">
    <source>
        <dbReference type="Pfam" id="PF02525"/>
    </source>
</evidence>
<sequence length="208" mass="23496">MHVHLVVAHPEKSSFNYALHCVAIETLSGMGIRYSESNLYADSFNPVAGHDDVIGFPDGESFNLAKAQRFALENNAFIRQIKHEQNKLKECDVLVLQFPLWWWSFPAILKGWIDRVLTSGFAYGEGATLKAKKVMYSITTGGAKNQSELDYYQAKIDGLYQDVFAFMGWEIIPPFIAHGVQQKSHQQRLDILASYTAHIQKKLTLAQS</sequence>
<gene>
    <name evidence="4" type="ORF">PL2TA16_01016</name>
</gene>
<dbReference type="Proteomes" id="UP000017820">
    <property type="component" value="Unassembled WGS sequence"/>
</dbReference>
<feature type="domain" description="Flavodoxin-like fold" evidence="3">
    <location>
        <begin position="1"/>
        <end position="198"/>
    </location>
</feature>
<dbReference type="RefSeq" id="WP_023398237.1">
    <property type="nucleotide sequence ID" value="NZ_AUSV01000015.1"/>
</dbReference>
<organism evidence="4 5">
    <name type="scientific">Pseudoalteromonas luteoviolacea (strain 2ta16)</name>
    <dbReference type="NCBI Taxonomy" id="1353533"/>
    <lineage>
        <taxon>Bacteria</taxon>
        <taxon>Pseudomonadati</taxon>
        <taxon>Pseudomonadota</taxon>
        <taxon>Gammaproteobacteria</taxon>
        <taxon>Alteromonadales</taxon>
        <taxon>Pseudoalteromonadaceae</taxon>
        <taxon>Pseudoalteromonas</taxon>
    </lineage>
</organism>
<reference evidence="4 5" key="1">
    <citation type="submission" date="2013-07" db="EMBL/GenBank/DDBJ databases">
        <title>Draft genome sequence of Pseudoalteromonas luteoviolacea 2ta16.</title>
        <authorList>
            <person name="Allen E.E."/>
            <person name="Azam F."/>
            <person name="Podell S."/>
        </authorList>
    </citation>
    <scope>NUCLEOTIDE SEQUENCE [LARGE SCALE GENOMIC DNA]</scope>
    <source>
        <strain evidence="4 5">2ta16</strain>
    </source>
</reference>
<dbReference type="GO" id="GO:0005829">
    <property type="term" value="C:cytosol"/>
    <property type="evidence" value="ECO:0007669"/>
    <property type="project" value="TreeGrafter"/>
</dbReference>
<name>V4HA41_PSEL2</name>
<proteinExistence type="inferred from homology"/>
<protein>
    <submittedName>
        <fullName evidence="4">Putative NADPH-quinone reductase (Modulator of drug activity B)</fullName>
    </submittedName>
</protein>
<accession>V4HA41</accession>
<dbReference type="AlphaFoldDB" id="V4HA41"/>
<dbReference type="InterPro" id="IPR051545">
    <property type="entry name" value="NAD(P)H_dehydrogenase_qn"/>
</dbReference>
<dbReference type="PATRIC" id="fig|1353533.3.peg.1296"/>
<dbReference type="Pfam" id="PF02525">
    <property type="entry name" value="Flavodoxin_2"/>
    <property type="match status" value="1"/>
</dbReference>